<organism evidence="2 3">
    <name type="scientific">Sphingomonas xinjiangensis</name>
    <dbReference type="NCBI Taxonomy" id="643568"/>
    <lineage>
        <taxon>Bacteria</taxon>
        <taxon>Pseudomonadati</taxon>
        <taxon>Pseudomonadota</taxon>
        <taxon>Alphaproteobacteria</taxon>
        <taxon>Sphingomonadales</taxon>
        <taxon>Sphingomonadaceae</taxon>
        <taxon>Sphingomonas</taxon>
    </lineage>
</organism>
<accession>A0A840YFX8</accession>
<reference evidence="2 3" key="1">
    <citation type="submission" date="2020-08" db="EMBL/GenBank/DDBJ databases">
        <title>Genomic Encyclopedia of Type Strains, Phase IV (KMG-IV): sequencing the most valuable type-strain genomes for metagenomic binning, comparative biology and taxonomic classification.</title>
        <authorList>
            <person name="Goeker M."/>
        </authorList>
    </citation>
    <scope>NUCLEOTIDE SEQUENCE [LARGE SCALE GENOMIC DNA]</scope>
    <source>
        <strain evidence="2 3">DSM 26736</strain>
    </source>
</reference>
<gene>
    <name evidence="2" type="ORF">FHT02_002985</name>
</gene>
<feature type="region of interest" description="Disordered" evidence="1">
    <location>
        <begin position="1"/>
        <end position="28"/>
    </location>
</feature>
<comment type="caution">
    <text evidence="2">The sequence shown here is derived from an EMBL/GenBank/DDBJ whole genome shotgun (WGS) entry which is preliminary data.</text>
</comment>
<sequence>MLGLAMAQDAPRAGVETTPGGSQRWSILADPCAGRPLRPDEVLVCGQRDGSQSARLPLPAERGPPDRPMPGNPDISGAGALALTNAPCATRSGGCTTGIDLLGGGTMLIRGIGKLIDPDSCCETPGEGRDPVALVSDIGGAVKRNLAKKPDKSKRVAIPLDDPVVVAAPRVP</sequence>
<feature type="region of interest" description="Disordered" evidence="1">
    <location>
        <begin position="45"/>
        <end position="78"/>
    </location>
</feature>
<dbReference type="AlphaFoldDB" id="A0A840YFX8"/>
<evidence type="ECO:0000313" key="3">
    <source>
        <dbReference type="Proteomes" id="UP000527143"/>
    </source>
</evidence>
<protein>
    <submittedName>
        <fullName evidence="2">Uncharacterized protein</fullName>
    </submittedName>
</protein>
<dbReference type="Proteomes" id="UP000527143">
    <property type="component" value="Unassembled WGS sequence"/>
</dbReference>
<evidence type="ECO:0000313" key="2">
    <source>
        <dbReference type="EMBL" id="MBB5711734.1"/>
    </source>
</evidence>
<dbReference type="RefSeq" id="WP_221239498.1">
    <property type="nucleotide sequence ID" value="NZ_JACIJF010000009.1"/>
</dbReference>
<evidence type="ECO:0000256" key="1">
    <source>
        <dbReference type="SAM" id="MobiDB-lite"/>
    </source>
</evidence>
<name>A0A840YFX8_9SPHN</name>
<keyword evidence="3" id="KW-1185">Reference proteome</keyword>
<dbReference type="EMBL" id="JACIJF010000009">
    <property type="protein sequence ID" value="MBB5711734.1"/>
    <property type="molecule type" value="Genomic_DNA"/>
</dbReference>
<proteinExistence type="predicted"/>